<feature type="compositionally biased region" description="Basic and acidic residues" evidence="1">
    <location>
        <begin position="821"/>
        <end position="830"/>
    </location>
</feature>
<name>A0A8W8LM14_MAGGI</name>
<evidence type="ECO:0000256" key="1">
    <source>
        <dbReference type="SAM" id="MobiDB-lite"/>
    </source>
</evidence>
<evidence type="ECO:0000313" key="3">
    <source>
        <dbReference type="Proteomes" id="UP000005408"/>
    </source>
</evidence>
<protein>
    <submittedName>
        <fullName evidence="2">Uncharacterized protein</fullName>
    </submittedName>
</protein>
<organism evidence="2 3">
    <name type="scientific">Magallana gigas</name>
    <name type="common">Pacific oyster</name>
    <name type="synonym">Crassostrea gigas</name>
    <dbReference type="NCBI Taxonomy" id="29159"/>
    <lineage>
        <taxon>Eukaryota</taxon>
        <taxon>Metazoa</taxon>
        <taxon>Spiralia</taxon>
        <taxon>Lophotrochozoa</taxon>
        <taxon>Mollusca</taxon>
        <taxon>Bivalvia</taxon>
        <taxon>Autobranchia</taxon>
        <taxon>Pteriomorphia</taxon>
        <taxon>Ostreida</taxon>
        <taxon>Ostreoidea</taxon>
        <taxon>Ostreidae</taxon>
        <taxon>Magallana</taxon>
    </lineage>
</organism>
<keyword evidence="3" id="KW-1185">Reference proteome</keyword>
<dbReference type="EnsemblMetazoa" id="G28625.1">
    <property type="protein sequence ID" value="G28625.1:cds"/>
    <property type="gene ID" value="G28625"/>
</dbReference>
<feature type="region of interest" description="Disordered" evidence="1">
    <location>
        <begin position="818"/>
        <end position="840"/>
    </location>
</feature>
<reference evidence="2" key="1">
    <citation type="submission" date="2022-08" db="UniProtKB">
        <authorList>
            <consortium name="EnsemblMetazoa"/>
        </authorList>
    </citation>
    <scope>IDENTIFICATION</scope>
    <source>
        <strain evidence="2">05x7-T-G4-1.051#20</strain>
    </source>
</reference>
<accession>A0A8W8LM14</accession>
<dbReference type="AlphaFoldDB" id="A0A8W8LM14"/>
<dbReference type="Proteomes" id="UP000005408">
    <property type="component" value="Unassembled WGS sequence"/>
</dbReference>
<evidence type="ECO:0000313" key="2">
    <source>
        <dbReference type="EnsemblMetazoa" id="G28625.1:cds"/>
    </source>
</evidence>
<proteinExistence type="predicted"/>
<sequence length="1045" mass="119869">MNTYFETTQAARLRTARKTQKLTAGVQKPKRHVGKLGNYLFDRDAFQKFIEALPSGSKVSWRDLGIRFQVKNKSGLRPSNAGQVLMEAAKSLGIDVSKFNTEKRISGRDYAQRIRRARHKLMYQKVSIPASQPTRKLHTEIRRRLNNQEIYVGELIAPKTYRRNHITSSGDLEETEVTVHGRKIPLEHIRRQMNVDQGLLFRWRKDDYENLDEETILKRFSKLKIPVPSEPMSALDELMKLEHTRNLKVWHDHSDILNHSYVSFMISALYDTAVFLTDEEFKERYPDRTPVDVQSAVEKPYLYILGQSKATDVDQLSYTSTRLEDINSLHQPTYFKGTAIYDVLRVFSGDGPARQFEAGHQRGGNFSCLCGISVKEHQNLECALRFHPPTLSERMKILKSGVLWKEYSERNINPLCNLKKEALTDELEARGVDTYGKSAAEMKEKLVEILHGIQRPPALLSSDIHSLSLSRYEIPPCEPLHDLSNIVQNLITELPTHIEDNKVQVDFEKFANATIGDKNQLKGSDARLFAVKLAKFAHQKFTENGIPKEILLLCTSLVEMISICYSHHHQRTPKTILRLYNQSFLFSVLCKTVIGTPKKMTTRKFYGCHFHSMTVHAPQTFRIFCLRSLIPEQEERSFGDMRRISLNTSSRQCGKIIDNAIVRFNAQQQSDRGDNYRRQESAISQQARLLPTGEDTRFPIEMLRTRSYLFQTHCERIADFLQEGLGIWWSMDGDDIVFHDGPMHQDHSLCSQHFRTDTVADSIKILDNCWSKCVSAFEKGEIQLPLLKVKIFDGSKPKIIRNENLLAQNQAQCLLTGKSGQRADEDHESEREEESADSQMQLVSGGLVAINRSSIHTEENQESTRYSKIVDLGAEAVDCNENTAQGTKHRDMDRPPLIPLLHNTDPRSACESEQHMIDASQDVEKGSSACISLLQNTGRQSREQSVKVKSCKRKLFDENSDKESMSKKILLLLPDHPTLTEYSKYRRLVKARPDDKSLSRSYEQALTKLQLAVSKRHRELKESNSGSSLVAHAEDLMRYWKMYFY</sequence>